<dbReference type="InterPro" id="IPR000595">
    <property type="entry name" value="cNMP-bd_dom"/>
</dbReference>
<proteinExistence type="predicted"/>
<dbReference type="InterPro" id="IPR045641">
    <property type="entry name" value="SrpI-like"/>
</dbReference>
<keyword evidence="3" id="KW-1185">Reference proteome</keyword>
<dbReference type="Proteomes" id="UP000277811">
    <property type="component" value="Unassembled WGS sequence"/>
</dbReference>
<dbReference type="NCBIfam" id="NF041162">
    <property type="entry name" value="encap_f2a"/>
    <property type="match status" value="1"/>
</dbReference>
<dbReference type="InterPro" id="IPR018490">
    <property type="entry name" value="cNMP-bd_dom_sf"/>
</dbReference>
<dbReference type="Pfam" id="PF00027">
    <property type="entry name" value="cNMP_binding"/>
    <property type="match status" value="1"/>
</dbReference>
<accession>A0A498RHJ8</accession>
<sequence length="474" mass="53401">MDNDFLGSHNSVTTQAARNLATTTKSLLMMEEITPRWLLQFLPWVNVTAGTYRVNRIKVLFKETGKVGINEQDGQFFVEPGQLRRISLFYAATDEELSLLADSFIIEQYQKDQVIVNEGDSANKLHIIAKGVVEATTFGERGQKLQIGILSSGDYFSEFALLENKPYSATITALSAGSMLTLDRERIDTLFSNRPELRKCLEQNRQGSSEWNKTNEHGEHKISIQAGHEGECELPETFVDYVEQPREYPLSLVQTVIKVHTRVTDLFNDPINQLEEQVRLTIEAMKEKQEWELLHNKEFGLLHSVAPSMRLQPRYGPPTPDDMDELLARIWKKPAIFLAHPKAIAAFGRECTRRGVPPVTVNIHGSPFLTWRGVPIVPCNKMLVNGKSKCQCNAGTTNILLMRLGEKEQGVIGLHQLGIPDEIMPSLSMRLMGIDNKALASYLFTLYFSTAVLTDDALACLENVEVGFYHNYSI</sequence>
<dbReference type="OrthoDB" id="181419at2"/>
<dbReference type="SMART" id="SM00100">
    <property type="entry name" value="cNMP"/>
    <property type="match status" value="1"/>
</dbReference>
<dbReference type="InterPro" id="IPR050397">
    <property type="entry name" value="Env_Response_Regulators"/>
</dbReference>
<feature type="domain" description="Cyclic nucleotide-binding" evidence="1">
    <location>
        <begin position="88"/>
        <end position="199"/>
    </location>
</feature>
<dbReference type="EMBL" id="UPPP01000127">
    <property type="protein sequence ID" value="VBB09583.1"/>
    <property type="molecule type" value="Genomic_DNA"/>
</dbReference>
<dbReference type="NCBIfam" id="NF041163">
    <property type="entry name" value="encap_f2b"/>
    <property type="match status" value="1"/>
</dbReference>
<dbReference type="RefSeq" id="WP_122630359.1">
    <property type="nucleotide sequence ID" value="NZ_UPPP01000127.1"/>
</dbReference>
<reference evidence="2 3" key="1">
    <citation type="submission" date="2018-06" db="EMBL/GenBank/DDBJ databases">
        <authorList>
            <person name="Strepis N."/>
        </authorList>
    </citation>
    <scope>NUCLEOTIDE SEQUENCE [LARGE SCALE GENOMIC DNA]</scope>
    <source>
        <strain evidence="2">LUCI</strain>
    </source>
</reference>
<dbReference type="PANTHER" id="PTHR24567">
    <property type="entry name" value="CRP FAMILY TRANSCRIPTIONAL REGULATORY PROTEIN"/>
    <property type="match status" value="1"/>
</dbReference>
<dbReference type="InterPro" id="IPR014710">
    <property type="entry name" value="RmlC-like_jellyroll"/>
</dbReference>
<dbReference type="Pfam" id="PF19307">
    <property type="entry name" value="SrpI-like"/>
    <property type="match status" value="1"/>
</dbReference>
<name>A0A498RHJ8_9FIRM</name>
<evidence type="ECO:0000313" key="2">
    <source>
        <dbReference type="EMBL" id="VBB09583.1"/>
    </source>
</evidence>
<dbReference type="GO" id="GO:0003700">
    <property type="term" value="F:DNA-binding transcription factor activity"/>
    <property type="evidence" value="ECO:0007669"/>
    <property type="project" value="TreeGrafter"/>
</dbReference>
<protein>
    <recommendedName>
        <fullName evidence="1">Cyclic nucleotide-binding domain-containing protein</fullName>
    </recommendedName>
</protein>
<gene>
    <name evidence="2" type="ORF">LUCI_4878</name>
</gene>
<dbReference type="PROSITE" id="PS50042">
    <property type="entry name" value="CNMP_BINDING_3"/>
    <property type="match status" value="1"/>
</dbReference>
<dbReference type="PANTHER" id="PTHR24567:SF74">
    <property type="entry name" value="HTH-TYPE TRANSCRIPTIONAL REGULATOR ARCR"/>
    <property type="match status" value="1"/>
</dbReference>
<dbReference type="AlphaFoldDB" id="A0A498RHJ8"/>
<dbReference type="CDD" id="cd00038">
    <property type="entry name" value="CAP_ED"/>
    <property type="match status" value="1"/>
</dbReference>
<dbReference type="Gene3D" id="2.60.120.10">
    <property type="entry name" value="Jelly Rolls"/>
    <property type="match status" value="1"/>
</dbReference>
<evidence type="ECO:0000313" key="3">
    <source>
        <dbReference type="Proteomes" id="UP000277811"/>
    </source>
</evidence>
<dbReference type="InterPro" id="IPR049817">
    <property type="entry name" value="Encap_f2b"/>
</dbReference>
<dbReference type="GO" id="GO:0005829">
    <property type="term" value="C:cytosol"/>
    <property type="evidence" value="ECO:0007669"/>
    <property type="project" value="TreeGrafter"/>
</dbReference>
<dbReference type="InterPro" id="IPR049822">
    <property type="entry name" value="Encap_f2a"/>
</dbReference>
<dbReference type="SUPFAM" id="SSF51206">
    <property type="entry name" value="cAMP-binding domain-like"/>
    <property type="match status" value="1"/>
</dbReference>
<evidence type="ECO:0000259" key="1">
    <source>
        <dbReference type="PROSITE" id="PS50042"/>
    </source>
</evidence>
<organism evidence="2 3">
    <name type="scientific">Lucifera butyrica</name>
    <dbReference type="NCBI Taxonomy" id="1351585"/>
    <lineage>
        <taxon>Bacteria</taxon>
        <taxon>Bacillati</taxon>
        <taxon>Bacillota</taxon>
        <taxon>Negativicutes</taxon>
        <taxon>Veillonellales</taxon>
        <taxon>Veillonellaceae</taxon>
        <taxon>Lucifera</taxon>
    </lineage>
</organism>